<evidence type="ECO:0000313" key="6">
    <source>
        <dbReference type="EMBL" id="CAK8671921.1"/>
    </source>
</evidence>
<evidence type="ECO:0000256" key="4">
    <source>
        <dbReference type="ARBA" id="ARBA00022679"/>
    </source>
</evidence>
<dbReference type="EMBL" id="CAWYQH010000001">
    <property type="protein sequence ID" value="CAK8671921.1"/>
    <property type="molecule type" value="Genomic_DNA"/>
</dbReference>
<dbReference type="SUPFAM" id="SSF56112">
    <property type="entry name" value="Protein kinase-like (PK-like)"/>
    <property type="match status" value="1"/>
</dbReference>
<dbReference type="Gene3D" id="3.90.1200.10">
    <property type="match status" value="1"/>
</dbReference>
<organism evidence="6 7">
    <name type="scientific">Clavelina lepadiformis</name>
    <name type="common">Light-bulb sea squirt</name>
    <name type="synonym">Ascidia lepadiformis</name>
    <dbReference type="NCBI Taxonomy" id="159417"/>
    <lineage>
        <taxon>Eukaryota</taxon>
        <taxon>Metazoa</taxon>
        <taxon>Chordata</taxon>
        <taxon>Tunicata</taxon>
        <taxon>Ascidiacea</taxon>
        <taxon>Aplousobranchia</taxon>
        <taxon>Clavelinidae</taxon>
        <taxon>Clavelina</taxon>
    </lineage>
</organism>
<evidence type="ECO:0000256" key="3">
    <source>
        <dbReference type="ARBA" id="ARBA00022490"/>
    </source>
</evidence>
<evidence type="ECO:0000313" key="7">
    <source>
        <dbReference type="Proteomes" id="UP001642483"/>
    </source>
</evidence>
<gene>
    <name evidence="6" type="ORF">CVLEPA_LOCUS948</name>
</gene>
<keyword evidence="4" id="KW-0808">Transferase</keyword>
<comment type="subcellular location">
    <subcellularLocation>
        <location evidence="1">Cytoplasm</location>
    </subcellularLocation>
</comment>
<evidence type="ECO:0000256" key="2">
    <source>
        <dbReference type="ARBA" id="ARBA00006219"/>
    </source>
</evidence>
<dbReference type="InterPro" id="IPR050249">
    <property type="entry name" value="Pseudomonas-type_ThrB"/>
</dbReference>
<evidence type="ECO:0008006" key="8">
    <source>
        <dbReference type="Google" id="ProtNLM"/>
    </source>
</evidence>
<keyword evidence="7" id="KW-1185">Reference proteome</keyword>
<keyword evidence="3" id="KW-0963">Cytoplasm</keyword>
<evidence type="ECO:0000256" key="1">
    <source>
        <dbReference type="ARBA" id="ARBA00004496"/>
    </source>
</evidence>
<comment type="caution">
    <text evidence="6">The sequence shown here is derived from an EMBL/GenBank/DDBJ whole genome shotgun (WGS) entry which is preliminary data.</text>
</comment>
<keyword evidence="5" id="KW-0418">Kinase</keyword>
<comment type="similarity">
    <text evidence="2">Belongs to the aminoglycoside phosphotransferase family.</text>
</comment>
<name>A0ABP0EWV0_CLALP</name>
<dbReference type="Proteomes" id="UP001642483">
    <property type="component" value="Unassembled WGS sequence"/>
</dbReference>
<dbReference type="PANTHER" id="PTHR21064">
    <property type="entry name" value="AMINOGLYCOSIDE PHOSPHOTRANSFERASE DOMAIN-CONTAINING PROTEIN-RELATED"/>
    <property type="match status" value="1"/>
</dbReference>
<evidence type="ECO:0000256" key="5">
    <source>
        <dbReference type="ARBA" id="ARBA00022777"/>
    </source>
</evidence>
<sequence length="373" mass="42496">MITAQKAKTLVYDNFAVNCVNVKRLDAYIGRNFWLESTSGLEYVLRMKPEASITNTEQLGYYAGQHLHCNGFQVTYPLCAGDGKMNCSTCVENQDGNSDKWLLTLAPFIPGKTITESKLTLDDFYIISKEIGCFAGLVHESLSSYSGTITRTNTCTLDTCTHPEECVWYTRNVGFLLKKFVHVVKESEILRHVNYFLEMFEQNVHPLFSKLRWGVLHGDFSDTNIVLVESDSESQSEKDCLKDFSFLKKKYALIDFEDCHYAPLIFDLCVLLAYMMIRAEATNADPFRVSGLILLGYHKIFPLSENEKKVLFWGVMARLVTSYVMSRCNLLSDPENEAYLCLQSSYCPRLIKLLLDNGEENVMKAWFASIDKA</sequence>
<dbReference type="PANTHER" id="PTHR21064:SF1">
    <property type="entry name" value="HYDROXYLYSINE KINASE"/>
    <property type="match status" value="1"/>
</dbReference>
<accession>A0ABP0EWV0</accession>
<dbReference type="InterPro" id="IPR011009">
    <property type="entry name" value="Kinase-like_dom_sf"/>
</dbReference>
<proteinExistence type="inferred from homology"/>
<reference evidence="6 7" key="1">
    <citation type="submission" date="2024-02" db="EMBL/GenBank/DDBJ databases">
        <authorList>
            <person name="Daric V."/>
            <person name="Darras S."/>
        </authorList>
    </citation>
    <scope>NUCLEOTIDE SEQUENCE [LARGE SCALE GENOMIC DNA]</scope>
</reference>
<protein>
    <recommendedName>
        <fullName evidence="8">Aminoglycoside phosphotransferase domain-containing protein</fullName>
    </recommendedName>
</protein>